<dbReference type="SUPFAM" id="SSF143456">
    <property type="entry name" value="VC0467-like"/>
    <property type="match status" value="1"/>
</dbReference>
<evidence type="ECO:0000256" key="1">
    <source>
        <dbReference type="ARBA" id="ARBA00009600"/>
    </source>
</evidence>
<evidence type="ECO:0000313" key="3">
    <source>
        <dbReference type="EMBL" id="QTD47961.1"/>
    </source>
</evidence>
<dbReference type="RefSeq" id="WP_237377625.1">
    <property type="nucleotide sequence ID" value="NZ_CP071793.1"/>
</dbReference>
<dbReference type="HAMAP" id="MF_00758">
    <property type="entry name" value="UPF0301"/>
    <property type="match status" value="1"/>
</dbReference>
<dbReference type="InterPro" id="IPR003774">
    <property type="entry name" value="AlgH-like"/>
</dbReference>
<evidence type="ECO:0000313" key="4">
    <source>
        <dbReference type="Proteomes" id="UP000663929"/>
    </source>
</evidence>
<name>A0A8A4TGP4_SULCO</name>
<proteinExistence type="inferred from homology"/>
<evidence type="ECO:0000256" key="2">
    <source>
        <dbReference type="HAMAP-Rule" id="MF_00758"/>
    </source>
</evidence>
<dbReference type="PANTHER" id="PTHR30327:SF1">
    <property type="entry name" value="UPF0301 PROTEIN YQGE"/>
    <property type="match status" value="1"/>
</dbReference>
<gene>
    <name evidence="3" type="ORF">J3U87_20435</name>
</gene>
<dbReference type="AlphaFoldDB" id="A0A8A4TGP4"/>
<dbReference type="GO" id="GO:0005829">
    <property type="term" value="C:cytosol"/>
    <property type="evidence" value="ECO:0007669"/>
    <property type="project" value="TreeGrafter"/>
</dbReference>
<dbReference type="PANTHER" id="PTHR30327">
    <property type="entry name" value="UNCHARACTERIZED PROTEIN YQGE"/>
    <property type="match status" value="1"/>
</dbReference>
<dbReference type="Proteomes" id="UP000663929">
    <property type="component" value="Chromosome"/>
</dbReference>
<accession>A0A8A4TGP4</accession>
<dbReference type="KEGG" id="scor:J3U87_20435"/>
<dbReference type="Gene3D" id="3.40.1740.10">
    <property type="entry name" value="VC0467-like"/>
    <property type="match status" value="1"/>
</dbReference>
<keyword evidence="4" id="KW-1185">Reference proteome</keyword>
<dbReference type="EMBL" id="CP071793">
    <property type="protein sequence ID" value="QTD47961.1"/>
    <property type="molecule type" value="Genomic_DNA"/>
</dbReference>
<reference evidence="3" key="1">
    <citation type="submission" date="2021-03" db="EMBL/GenBank/DDBJ databases">
        <title>Acanthopleuribacteraceae sp. M133.</title>
        <authorList>
            <person name="Wang G."/>
        </authorList>
    </citation>
    <scope>NUCLEOTIDE SEQUENCE</scope>
    <source>
        <strain evidence="3">M133</strain>
    </source>
</reference>
<dbReference type="Pfam" id="PF02622">
    <property type="entry name" value="DUF179"/>
    <property type="match status" value="1"/>
</dbReference>
<organism evidence="3 4">
    <name type="scientific">Sulfidibacter corallicola</name>
    <dbReference type="NCBI Taxonomy" id="2818388"/>
    <lineage>
        <taxon>Bacteria</taxon>
        <taxon>Pseudomonadati</taxon>
        <taxon>Acidobacteriota</taxon>
        <taxon>Holophagae</taxon>
        <taxon>Acanthopleuribacterales</taxon>
        <taxon>Acanthopleuribacteraceae</taxon>
        <taxon>Sulfidibacter</taxon>
    </lineage>
</organism>
<sequence length="184" mass="20421">MIQEIQTPSLLVAMPNLRDPYFQKTVVLLCDYTQESAFGVVINRPSPVKVKDIIADQHVLRSDVNTPILVGGPVQPEFLWAVHSPDFVGKSTTEMDFRIHMSSILEVLNALAEGHGPTTYHLGCGYAGWGPGQLSNEIKEGAWWLTPVDIDLVLKMPYTRRWEAVLANIGINPETTSFFQTGEA</sequence>
<protein>
    <recommendedName>
        <fullName evidence="2">UPF0301 protein J3U87_20435</fullName>
    </recommendedName>
</protein>
<comment type="similarity">
    <text evidence="1 2">Belongs to the UPF0301 (AlgH) family.</text>
</comment>